<reference evidence="1" key="1">
    <citation type="submission" date="2021-02" db="EMBL/GenBank/DDBJ databases">
        <title>Abyssanaerobacter marinus gen.nov., sp., nov, anaerobic bacterium isolated from the Onnuri vent field of Indian Ocean and suggestion of Mogibacteriaceae fam. nov., and proposal of reclassification of ambiguous this family's genus member.</title>
        <authorList>
            <person name="Kim Y.J."/>
            <person name="Yang J.-A."/>
        </authorList>
    </citation>
    <scope>NUCLEOTIDE SEQUENCE</scope>
    <source>
        <strain evidence="1">DSM 2634</strain>
    </source>
</reference>
<dbReference type="Pfam" id="PF14070">
    <property type="entry name" value="YjfB_motility"/>
    <property type="match status" value="1"/>
</dbReference>
<keyword evidence="2" id="KW-1185">Reference proteome</keyword>
<dbReference type="InterPro" id="IPR025906">
    <property type="entry name" value="YjfB_motility"/>
</dbReference>
<dbReference type="RefSeq" id="WP_206580855.1">
    <property type="nucleotide sequence ID" value="NZ_JAFJZZ010000001.1"/>
</dbReference>
<accession>A0A939II03</accession>
<proteinExistence type="predicted"/>
<evidence type="ECO:0000313" key="1">
    <source>
        <dbReference type="EMBL" id="MBN7772078.1"/>
    </source>
</evidence>
<organism evidence="1 2">
    <name type="scientific">Clostridium aminobutyricum</name>
    <dbReference type="NCBI Taxonomy" id="33953"/>
    <lineage>
        <taxon>Bacteria</taxon>
        <taxon>Bacillati</taxon>
        <taxon>Bacillota</taxon>
        <taxon>Clostridia</taxon>
        <taxon>Eubacteriales</taxon>
        <taxon>Clostridiaceae</taxon>
        <taxon>Clostridium</taxon>
    </lineage>
</organism>
<name>A0A939II03_CLOAM</name>
<gene>
    <name evidence="1" type="ORF">JYB65_01775</name>
</gene>
<protein>
    <submittedName>
        <fullName evidence="1">Motility protein</fullName>
    </submittedName>
</protein>
<dbReference type="AlphaFoldDB" id="A0A939II03"/>
<comment type="caution">
    <text evidence="1">The sequence shown here is derived from an EMBL/GenBank/DDBJ whole genome shotgun (WGS) entry which is preliminary data.</text>
</comment>
<sequence>MDVTLSSFMAPNLQSLQQTLSMSVTKMAMNSQTTVASEMISDFTQAEAASTASVPAGELGHHLDVYA</sequence>
<evidence type="ECO:0000313" key="2">
    <source>
        <dbReference type="Proteomes" id="UP000664545"/>
    </source>
</evidence>
<dbReference type="Proteomes" id="UP000664545">
    <property type="component" value="Unassembled WGS sequence"/>
</dbReference>
<dbReference type="EMBL" id="JAFJZZ010000001">
    <property type="protein sequence ID" value="MBN7772078.1"/>
    <property type="molecule type" value="Genomic_DNA"/>
</dbReference>